<evidence type="ECO:0000256" key="1">
    <source>
        <dbReference type="SAM" id="MobiDB-lite"/>
    </source>
</evidence>
<dbReference type="GO" id="GO:0016787">
    <property type="term" value="F:hydrolase activity"/>
    <property type="evidence" value="ECO:0007669"/>
    <property type="project" value="UniProtKB-KW"/>
</dbReference>
<dbReference type="Proteomes" id="UP000005532">
    <property type="component" value="Unassembled WGS sequence"/>
</dbReference>
<protein>
    <submittedName>
        <fullName evidence="2">Cinnamoyl ester hydrolase</fullName>
    </submittedName>
</protein>
<evidence type="ECO:0000313" key="2">
    <source>
        <dbReference type="EMBL" id="EER46027.1"/>
    </source>
</evidence>
<proteinExistence type="predicted"/>
<name>C5S4Y6_9PAST</name>
<keyword evidence="2" id="KW-0378">Hydrolase</keyword>
<dbReference type="EMBL" id="ACQL01000163">
    <property type="protein sequence ID" value="EER46027.1"/>
    <property type="molecule type" value="Genomic_DNA"/>
</dbReference>
<sequence length="96" mass="10861">MPNSDSSKEKHRENQDHFNRTLGMSTLSVQAAEPQTAPAYIGQAFNQIYGKAYRSENVQGKVPLVIFAHELSKTHATMEETTPNPLLSRVKKHRLR</sequence>
<reference evidence="2 3" key="1">
    <citation type="journal article" date="2010" name="Vet. Microbiol.">
        <title>Production of haemolysins by strains of the Actinobacillus minor/porcitonsillarum complex.</title>
        <authorList>
            <person name="Arya G."/>
            <person name="Niven D.F."/>
        </authorList>
    </citation>
    <scope>NUCLEOTIDE SEQUENCE [LARGE SCALE GENOMIC DNA]</scope>
    <source>
        <strain evidence="2 3">NM305</strain>
    </source>
</reference>
<dbReference type="AlphaFoldDB" id="C5S4Y6"/>
<accession>C5S4Y6</accession>
<evidence type="ECO:0000313" key="3">
    <source>
        <dbReference type="Proteomes" id="UP000005532"/>
    </source>
</evidence>
<comment type="caution">
    <text evidence="2">The sequence shown here is derived from an EMBL/GenBank/DDBJ whole genome shotgun (WGS) entry which is preliminary data.</text>
</comment>
<feature type="region of interest" description="Disordered" evidence="1">
    <location>
        <begin position="76"/>
        <end position="96"/>
    </location>
</feature>
<organism evidence="2 3">
    <name type="scientific">Actinobacillus minor NM305</name>
    <dbReference type="NCBI Taxonomy" id="637911"/>
    <lineage>
        <taxon>Bacteria</taxon>
        <taxon>Pseudomonadati</taxon>
        <taxon>Pseudomonadota</taxon>
        <taxon>Gammaproteobacteria</taxon>
        <taxon>Pasteurellales</taxon>
        <taxon>Pasteurellaceae</taxon>
        <taxon>Actinobacillus</taxon>
    </lineage>
</organism>
<gene>
    <name evidence="2" type="ORF">AM305_03408</name>
</gene>